<evidence type="ECO:0000313" key="5">
    <source>
        <dbReference type="EMBL" id="AWB48734.1"/>
    </source>
</evidence>
<protein>
    <recommendedName>
        <fullName evidence="4">OmpA-like domain-containing protein</fullName>
    </recommendedName>
</protein>
<evidence type="ECO:0000313" key="6">
    <source>
        <dbReference type="Proteomes" id="UP000244496"/>
    </source>
</evidence>
<evidence type="ECO:0000256" key="2">
    <source>
        <dbReference type="SAM" id="MobiDB-lite"/>
    </source>
</evidence>
<feature type="region of interest" description="Disordered" evidence="2">
    <location>
        <begin position="298"/>
        <end position="323"/>
    </location>
</feature>
<dbReference type="InterPro" id="IPR036737">
    <property type="entry name" value="OmpA-like_sf"/>
</dbReference>
<keyword evidence="3" id="KW-0732">Signal</keyword>
<dbReference type="PROSITE" id="PS51123">
    <property type="entry name" value="OMPA_2"/>
    <property type="match status" value="1"/>
</dbReference>
<feature type="chain" id="PRO_5015428323" description="OmpA-like domain-containing protein" evidence="3">
    <location>
        <begin position="26"/>
        <end position="749"/>
    </location>
</feature>
<feature type="compositionally biased region" description="Low complexity" evidence="2">
    <location>
        <begin position="211"/>
        <end position="254"/>
    </location>
</feature>
<reference evidence="5 6" key="1">
    <citation type="submission" date="2018-04" db="EMBL/GenBank/DDBJ databases">
        <title>Genome sequencing of Gemmobacter.</title>
        <authorList>
            <person name="Yi H."/>
            <person name="Baek M.-G."/>
        </authorList>
    </citation>
    <scope>NUCLEOTIDE SEQUENCE [LARGE SCALE GENOMIC DNA]</scope>
    <source>
        <strain evidence="5 6">HYN0069</strain>
    </source>
</reference>
<dbReference type="EMBL" id="CP028918">
    <property type="protein sequence ID" value="AWB48734.1"/>
    <property type="molecule type" value="Genomic_DNA"/>
</dbReference>
<feature type="domain" description="OmpA-like" evidence="4">
    <location>
        <begin position="620"/>
        <end position="740"/>
    </location>
</feature>
<dbReference type="InterPro" id="IPR006665">
    <property type="entry name" value="OmpA-like"/>
</dbReference>
<name>A0A2S0ULN4_9RHOB</name>
<dbReference type="SUPFAM" id="SSF103088">
    <property type="entry name" value="OmpA-like"/>
    <property type="match status" value="1"/>
</dbReference>
<dbReference type="Proteomes" id="UP000244496">
    <property type="component" value="Chromosome"/>
</dbReference>
<dbReference type="GO" id="GO:0016020">
    <property type="term" value="C:membrane"/>
    <property type="evidence" value="ECO:0007669"/>
    <property type="project" value="UniProtKB-UniRule"/>
</dbReference>
<gene>
    <name evidence="5" type="ORF">HYN69_09610</name>
</gene>
<feature type="signal peptide" evidence="3">
    <location>
        <begin position="1"/>
        <end position="25"/>
    </location>
</feature>
<feature type="region of interest" description="Disordered" evidence="2">
    <location>
        <begin position="98"/>
        <end position="283"/>
    </location>
</feature>
<dbReference type="CDD" id="cd07185">
    <property type="entry name" value="OmpA_C-like"/>
    <property type="match status" value="1"/>
</dbReference>
<dbReference type="Pfam" id="PF00691">
    <property type="entry name" value="OmpA"/>
    <property type="match status" value="1"/>
</dbReference>
<dbReference type="KEGG" id="geh:HYN69_09610"/>
<feature type="compositionally biased region" description="Low complexity" evidence="2">
    <location>
        <begin position="262"/>
        <end position="283"/>
    </location>
</feature>
<dbReference type="OrthoDB" id="9792021at2"/>
<evidence type="ECO:0000256" key="3">
    <source>
        <dbReference type="SAM" id="SignalP"/>
    </source>
</evidence>
<dbReference type="Gene3D" id="3.30.1330.60">
    <property type="entry name" value="OmpA-like domain"/>
    <property type="match status" value="1"/>
</dbReference>
<dbReference type="PANTHER" id="PTHR30329:SF21">
    <property type="entry name" value="LIPOPROTEIN YIAD-RELATED"/>
    <property type="match status" value="1"/>
</dbReference>
<feature type="compositionally biased region" description="Low complexity" evidence="2">
    <location>
        <begin position="98"/>
        <end position="203"/>
    </location>
</feature>
<dbReference type="AlphaFoldDB" id="A0A2S0ULN4"/>
<dbReference type="InterPro" id="IPR050330">
    <property type="entry name" value="Bact_OuterMem_StrucFunc"/>
</dbReference>
<organism evidence="5 6">
    <name type="scientific">Paragemmobacter aquarius</name>
    <dbReference type="NCBI Taxonomy" id="2169400"/>
    <lineage>
        <taxon>Bacteria</taxon>
        <taxon>Pseudomonadati</taxon>
        <taxon>Pseudomonadota</taxon>
        <taxon>Alphaproteobacteria</taxon>
        <taxon>Rhodobacterales</taxon>
        <taxon>Paracoccaceae</taxon>
        <taxon>Paragemmobacter</taxon>
    </lineage>
</organism>
<keyword evidence="6" id="KW-1185">Reference proteome</keyword>
<dbReference type="RefSeq" id="WP_108435553.1">
    <property type="nucleotide sequence ID" value="NZ_CP028918.1"/>
</dbReference>
<dbReference type="PANTHER" id="PTHR30329">
    <property type="entry name" value="STATOR ELEMENT OF FLAGELLAR MOTOR COMPLEX"/>
    <property type="match status" value="1"/>
</dbReference>
<proteinExistence type="predicted"/>
<evidence type="ECO:0000259" key="4">
    <source>
        <dbReference type="PROSITE" id="PS51123"/>
    </source>
</evidence>
<keyword evidence="1" id="KW-0472">Membrane</keyword>
<evidence type="ECO:0000256" key="1">
    <source>
        <dbReference type="PROSITE-ProRule" id="PRU00473"/>
    </source>
</evidence>
<accession>A0A2S0ULN4</accession>
<sequence>MKRLLISTTALSVALMQINPAALMAQTVTEDGSIIADDGSVLCLGTQDQPCDLNAVMDQLKAQEAAAAEAAAQAEAEAAAQAAADAAAQAEADAAAQAEADAAAQAEAQRQADEAAAADAQRQADEAAAADAQRQADEAAAADAQRQADEAAAADAQRQADEAAAADAQRQADEAAAADAQRQADEAAAADAQRQADEAAAAEEAQRQADEAAAADAQRQADEAAAADAQRQADEAAAADAQRQADEAAAADAQRQADEAAADAATDPAADAATDPAADVATDPAADVATDPAADVATDPAADAATDPAADAATDPAADVATDPAADVATDPAADAVTDPAADAVTDPAAVVEPVDPPAPTEQAVEQLTTLMSAPEAVEPAALEAAANLVPIETVEGEPTVIPESQDAEAVVVQQITEATARSSSEEFAAAPTAVASGSGKKRSGMTDLEKVGLVALGALVVGAIINNSRANTQDEVVSNSGDRVVVRRGSGDYVVYKDDDALLRRPGSTVRTETFRDGSTRTIVERGDGTQVVTIRDVTGRVLRRATYDGLGREVILIDDLAPEEVIDVTTLPKPRARVISMSTSEEDALLKARMAALDAQEIGRSFSLRQIRDIREVRNLAATVDVNNITFDTGSSAINPTQAESLASLGRFLAQMVKDNPNEVFLIEGHTDAVGSAASNLALSDRRAESVALALTEYFDVPPENMVVQGYGESDLRVQSEGDERQNRRVAVRIVTPLLSQASASLQ</sequence>